<dbReference type="InterPro" id="IPR019405">
    <property type="entry name" value="Lactonase_7-beta_prop"/>
</dbReference>
<keyword evidence="5" id="KW-1185">Reference proteome</keyword>
<dbReference type="InterPro" id="IPR050282">
    <property type="entry name" value="Cycloisomerase_2"/>
</dbReference>
<dbReference type="Pfam" id="PF10282">
    <property type="entry name" value="Lactonase"/>
    <property type="match status" value="1"/>
</dbReference>
<sequence length="392" mass="40786">MTRLFQQNRAARHALTATCAALTWSAGIVGVPLHAAESPAAAHTEFVYVGTLNKQISALRFDPASGALSALGPVAEGAKSTWVAASPQAPVLYAVDDDSAKEGSITAYAVDHDNGSLSTLGMVQTGGRGTTFLRFDAPSMTLLGANYNSGSVSSVAVNADGSVGPLVSTLAETGSGPNRRQASAHAHGIAVDPSGRYALVADLGADRVFVYRFDRATHALSQDDATRAATFVAPAGSGPRHLEFSANGQFVYLLTELSAQVLVFRWDAAQGTLTHVQSLPISTDGFDGMKSGAEIALGRDGRFVYVENRGENALVVYRVNAQTGELSLVQRIASGGDKPWGFGIDASGRWLLVANQRSGKVNVFSIDAASGRLADTGQSADVTDPSSVAFVK</sequence>
<dbReference type="Gene3D" id="2.130.10.10">
    <property type="entry name" value="YVTN repeat-like/Quinoprotein amine dehydrogenase"/>
    <property type="match status" value="1"/>
</dbReference>
<organism evidence="4 5">
    <name type="scientific">Paraburkholderia monticola</name>
    <dbReference type="NCBI Taxonomy" id="1399968"/>
    <lineage>
        <taxon>Bacteria</taxon>
        <taxon>Pseudomonadati</taxon>
        <taxon>Pseudomonadota</taxon>
        <taxon>Betaproteobacteria</taxon>
        <taxon>Burkholderiales</taxon>
        <taxon>Burkholderiaceae</taxon>
        <taxon>Paraburkholderia</taxon>
    </lineage>
</organism>
<dbReference type="SUPFAM" id="SSF51004">
    <property type="entry name" value="C-terminal (heme d1) domain of cytochrome cd1-nitrite reductase"/>
    <property type="match status" value="1"/>
</dbReference>
<keyword evidence="3" id="KW-0732">Signal</keyword>
<feature type="signal peptide" evidence="3">
    <location>
        <begin position="1"/>
        <end position="35"/>
    </location>
</feature>
<gene>
    <name evidence="4" type="ORF">CI15_28820</name>
</gene>
<protein>
    <submittedName>
        <fullName evidence="4">6-phosphogluconolactonase</fullName>
    </submittedName>
</protein>
<evidence type="ECO:0000313" key="4">
    <source>
        <dbReference type="EMBL" id="KXU83116.1"/>
    </source>
</evidence>
<reference evidence="4 5" key="1">
    <citation type="journal article" date="2015" name="Int. J. Syst. Evol. Microbiol.">
        <title>Burkholderia monticola sp. nov., isolated from mountain soil.</title>
        <authorList>
            <person name="Baek I."/>
            <person name="Seo B."/>
            <person name="Lee I."/>
            <person name="Yi H."/>
            <person name="Chun J."/>
        </authorList>
    </citation>
    <scope>NUCLEOTIDE SEQUENCE [LARGE SCALE GENOMIC DNA]</scope>
    <source>
        <strain evidence="4 5">JC2948</strain>
    </source>
</reference>
<dbReference type="InterPro" id="IPR015943">
    <property type="entry name" value="WD40/YVTN_repeat-like_dom_sf"/>
</dbReference>
<dbReference type="RefSeq" id="WP_062134935.1">
    <property type="nucleotide sequence ID" value="NZ_LRBG01000038.1"/>
</dbReference>
<evidence type="ECO:0000256" key="2">
    <source>
        <dbReference type="ARBA" id="ARBA00022526"/>
    </source>
</evidence>
<dbReference type="AlphaFoldDB" id="A0A149PE25"/>
<dbReference type="OrthoDB" id="9790815at2"/>
<dbReference type="InterPro" id="IPR011048">
    <property type="entry name" value="Haem_d1_sf"/>
</dbReference>
<dbReference type="PANTHER" id="PTHR30344:SF1">
    <property type="entry name" value="6-PHOSPHOGLUCONOLACTONASE"/>
    <property type="match status" value="1"/>
</dbReference>
<dbReference type="EMBL" id="LRBG01000038">
    <property type="protein sequence ID" value="KXU83116.1"/>
    <property type="molecule type" value="Genomic_DNA"/>
</dbReference>
<comment type="caution">
    <text evidence="4">The sequence shown here is derived from an EMBL/GenBank/DDBJ whole genome shotgun (WGS) entry which is preliminary data.</text>
</comment>
<dbReference type="GO" id="GO:0017057">
    <property type="term" value="F:6-phosphogluconolactonase activity"/>
    <property type="evidence" value="ECO:0007669"/>
    <property type="project" value="TreeGrafter"/>
</dbReference>
<accession>A0A149PE25</accession>
<dbReference type="Proteomes" id="UP000075613">
    <property type="component" value="Unassembled WGS sequence"/>
</dbReference>
<dbReference type="PANTHER" id="PTHR30344">
    <property type="entry name" value="6-PHOSPHOGLUCONOLACTONASE-RELATED"/>
    <property type="match status" value="1"/>
</dbReference>
<dbReference type="STRING" id="1399968.CI15_28820"/>
<evidence type="ECO:0000256" key="1">
    <source>
        <dbReference type="ARBA" id="ARBA00005564"/>
    </source>
</evidence>
<evidence type="ECO:0000313" key="5">
    <source>
        <dbReference type="Proteomes" id="UP000075613"/>
    </source>
</evidence>
<keyword evidence="2" id="KW-0313">Glucose metabolism</keyword>
<dbReference type="GO" id="GO:0005829">
    <property type="term" value="C:cytosol"/>
    <property type="evidence" value="ECO:0007669"/>
    <property type="project" value="TreeGrafter"/>
</dbReference>
<feature type="chain" id="PRO_5007551029" evidence="3">
    <location>
        <begin position="36"/>
        <end position="392"/>
    </location>
</feature>
<evidence type="ECO:0000256" key="3">
    <source>
        <dbReference type="SAM" id="SignalP"/>
    </source>
</evidence>
<keyword evidence="2" id="KW-0119">Carbohydrate metabolism</keyword>
<comment type="similarity">
    <text evidence="1">Belongs to the cycloisomerase 2 family.</text>
</comment>
<name>A0A149PE25_9BURK</name>
<dbReference type="GO" id="GO:0006006">
    <property type="term" value="P:glucose metabolic process"/>
    <property type="evidence" value="ECO:0007669"/>
    <property type="project" value="UniProtKB-KW"/>
</dbReference>
<proteinExistence type="inferred from homology"/>